<keyword evidence="3" id="KW-1185">Reference proteome</keyword>
<reference evidence="2 3" key="1">
    <citation type="submission" date="2021-02" db="EMBL/GenBank/DDBJ databases">
        <authorList>
            <person name="Lee D.-H."/>
        </authorList>
    </citation>
    <scope>NUCLEOTIDE SEQUENCE [LARGE SCALE GENOMIC DNA]</scope>
    <source>
        <strain evidence="2 3">UL073</strain>
    </source>
</reference>
<gene>
    <name evidence="2" type="ORF">JQX08_08655</name>
</gene>
<dbReference type="EMBL" id="JAFEUP010000002">
    <property type="protein sequence ID" value="MBM7060779.1"/>
    <property type="molecule type" value="Genomic_DNA"/>
</dbReference>
<feature type="region of interest" description="Disordered" evidence="1">
    <location>
        <begin position="31"/>
        <end position="69"/>
    </location>
</feature>
<evidence type="ECO:0000256" key="1">
    <source>
        <dbReference type="SAM" id="MobiDB-lite"/>
    </source>
</evidence>
<comment type="caution">
    <text evidence="2">The sequence shown here is derived from an EMBL/GenBank/DDBJ whole genome shotgun (WGS) entry which is preliminary data.</text>
</comment>
<proteinExistence type="predicted"/>
<evidence type="ECO:0000313" key="3">
    <source>
        <dbReference type="Proteomes" id="UP000717995"/>
    </source>
</evidence>
<evidence type="ECO:0000313" key="2">
    <source>
        <dbReference type="EMBL" id="MBM7060779.1"/>
    </source>
</evidence>
<sequence length="69" mass="7621">MNRTARLRFQMLSRSCRASTTRQLRAQAVSEAAVPSEPLPEHPLPLARRLGLPGAPLSARGGKLDRDWT</sequence>
<dbReference type="Proteomes" id="UP000717995">
    <property type="component" value="Unassembled WGS sequence"/>
</dbReference>
<accession>A0ABS2IEQ7</accession>
<protein>
    <submittedName>
        <fullName evidence="2">Uncharacterized protein</fullName>
    </submittedName>
</protein>
<organism evidence="2 3">
    <name type="scientific">Zestomonas insulae</name>
    <dbReference type="NCBI Taxonomy" id="2809017"/>
    <lineage>
        <taxon>Bacteria</taxon>
        <taxon>Pseudomonadati</taxon>
        <taxon>Pseudomonadota</taxon>
        <taxon>Gammaproteobacteria</taxon>
        <taxon>Pseudomonadales</taxon>
        <taxon>Pseudomonadaceae</taxon>
        <taxon>Zestomonas</taxon>
    </lineage>
</organism>
<feature type="compositionally biased region" description="Low complexity" evidence="1">
    <location>
        <begin position="44"/>
        <end position="57"/>
    </location>
</feature>
<dbReference type="RefSeq" id="WP_205347966.1">
    <property type="nucleotide sequence ID" value="NZ_JAFEUP010000002.1"/>
</dbReference>
<name>A0ABS2IEQ7_9GAMM</name>